<gene>
    <name evidence="2" type="primary">aguA</name>
    <name evidence="2" type="ORF">CSUIS_0668</name>
</gene>
<accession>A0A1X9SVZ4</accession>
<proteinExistence type="predicted"/>
<dbReference type="Pfam" id="PF04371">
    <property type="entry name" value="PAD_porph"/>
    <property type="match status" value="1"/>
</dbReference>
<protein>
    <submittedName>
        <fullName evidence="2">Agmatine deiminase</fullName>
        <ecNumber evidence="2">3.5.3.12</ecNumber>
    </submittedName>
</protein>
<dbReference type="Proteomes" id="UP000194260">
    <property type="component" value="Chromosome"/>
</dbReference>
<evidence type="ECO:0000313" key="2">
    <source>
        <dbReference type="EMBL" id="ARR00484.1"/>
    </source>
</evidence>
<reference evidence="3" key="1">
    <citation type="journal article" date="2017" name="Genome Biol. Evol.">
        <title>Comparative Genomic Analysis Identifies a Campylobacter Clade Deficient in Selenium Metabolism.</title>
        <authorList>
            <person name="Miller W.G."/>
            <person name="Yee E."/>
            <person name="Lopes B.S."/>
            <person name="Chapman M.H."/>
            <person name="Huynh S."/>
            <person name="Bono J.L."/>
            <person name="Parker C.T."/>
            <person name="Strachan N.J.C."/>
            <person name="Forbes K.J."/>
        </authorList>
    </citation>
    <scope>NUCLEOTIDE SEQUENCE [LARGE SCALE GENOMIC DNA]</scope>
    <source>
        <strain evidence="3">RM6137</strain>
    </source>
</reference>
<evidence type="ECO:0000313" key="3">
    <source>
        <dbReference type="Proteomes" id="UP000194260"/>
    </source>
</evidence>
<dbReference type="EC" id="3.5.3.12" evidence="2"/>
<evidence type="ECO:0000256" key="1">
    <source>
        <dbReference type="ARBA" id="ARBA00022801"/>
    </source>
</evidence>
<dbReference type="EMBL" id="CP018789">
    <property type="protein sequence ID" value="ARR00484.1"/>
    <property type="molecule type" value="Genomic_DNA"/>
</dbReference>
<dbReference type="PANTHER" id="PTHR31377:SF0">
    <property type="entry name" value="AGMATINE DEIMINASE-RELATED"/>
    <property type="match status" value="1"/>
</dbReference>
<dbReference type="InterPro" id="IPR007466">
    <property type="entry name" value="Peptidyl-Arg-deiminase_porph"/>
</dbReference>
<dbReference type="GO" id="GO:0047632">
    <property type="term" value="F:agmatine deiminase activity"/>
    <property type="evidence" value="ECO:0007669"/>
    <property type="project" value="UniProtKB-EC"/>
</dbReference>
<dbReference type="KEGG" id="camy:CSUIS_0668"/>
<dbReference type="Gene3D" id="3.75.10.10">
    <property type="entry name" value="L-arginine/glycine Amidinotransferase, Chain A"/>
    <property type="match status" value="1"/>
</dbReference>
<dbReference type="GO" id="GO:0004668">
    <property type="term" value="F:protein-arginine deiminase activity"/>
    <property type="evidence" value="ECO:0007669"/>
    <property type="project" value="InterPro"/>
</dbReference>
<dbReference type="STRING" id="1660073.CSUIS_0668"/>
<name>A0A1X9SVZ4_9BACT</name>
<dbReference type="AlphaFoldDB" id="A0A1X9SVZ4"/>
<dbReference type="GO" id="GO:0009446">
    <property type="term" value="P:putrescine biosynthetic process"/>
    <property type="evidence" value="ECO:0007669"/>
    <property type="project" value="InterPro"/>
</dbReference>
<dbReference type="SUPFAM" id="SSF55909">
    <property type="entry name" value="Pentein"/>
    <property type="match status" value="1"/>
</dbReference>
<keyword evidence="1 2" id="KW-0378">Hydrolase</keyword>
<sequence length="330" mass="37646">MLNLNSKIRAFAEWEAQELLMLSIPHSKSDWALYLDEILDSYEELVRVVSSYQKVLLIAPNLSDFDRFKKYKNCEFFQVDTDDTWIRDYGAIDVQRADEIISYNFKFNAWGGKFSSSKDNAVNAKLFKHFGGVLQDVDLILEGGSVEFDGNGVMLTTTECLLNDNRNNLSKFELENRLKSLFGLEKIIWLEHGFIKGDDTDSHIDTLARFIAPNIVAYAACDDESDEHYVELNLMKRELESAGFELVGLNLPKPIYYNGRRLGATYCNFIFINGAVIVPTYGDKNADENAINALKKAIPNRDIIGVDSRVFIRQNGSLHCSSQNRYKRIE</sequence>
<organism evidence="2 3">
    <name type="scientific">Campylobacter porcelli</name>
    <dbReference type="NCBI Taxonomy" id="1660073"/>
    <lineage>
        <taxon>Bacteria</taxon>
        <taxon>Pseudomonadati</taxon>
        <taxon>Campylobacterota</taxon>
        <taxon>Epsilonproteobacteria</taxon>
        <taxon>Campylobacterales</taxon>
        <taxon>Campylobacteraceae</taxon>
        <taxon>Campylobacter</taxon>
    </lineage>
</organism>
<dbReference type="PANTHER" id="PTHR31377">
    <property type="entry name" value="AGMATINE DEIMINASE-RELATED"/>
    <property type="match status" value="1"/>
</dbReference>